<comment type="caution">
    <text evidence="4">The sequence shown here is derived from an EMBL/GenBank/DDBJ whole genome shotgun (WGS) entry which is preliminary data.</text>
</comment>
<dbReference type="AlphaFoldDB" id="A0A8J5N2C4"/>
<keyword evidence="5" id="KW-1185">Reference proteome</keyword>
<keyword evidence="1 2" id="KW-1015">Disulfide bond</keyword>
<dbReference type="InterPro" id="IPR000859">
    <property type="entry name" value="CUB_dom"/>
</dbReference>
<dbReference type="Proteomes" id="UP000747542">
    <property type="component" value="Unassembled WGS sequence"/>
</dbReference>
<dbReference type="PANTHER" id="PTHR33236">
    <property type="entry name" value="INTRAFLAGELLAR TRANSPORT PROTEIN 122 FAMILY PROTEIN-RELATED"/>
    <property type="match status" value="1"/>
</dbReference>
<dbReference type="PROSITE" id="PS01180">
    <property type="entry name" value="CUB"/>
    <property type="match status" value="1"/>
</dbReference>
<comment type="caution">
    <text evidence="2">Lacks conserved residue(s) required for the propagation of feature annotation.</text>
</comment>
<evidence type="ECO:0000256" key="1">
    <source>
        <dbReference type="ARBA" id="ARBA00023157"/>
    </source>
</evidence>
<dbReference type="InterPro" id="IPR035914">
    <property type="entry name" value="Sperma_CUB_dom_sf"/>
</dbReference>
<dbReference type="PANTHER" id="PTHR33236:SF5">
    <property type="entry name" value="CUB DOMAIN-CONTAINING PROTEIN"/>
    <property type="match status" value="1"/>
</dbReference>
<evidence type="ECO:0000259" key="3">
    <source>
        <dbReference type="PROSITE" id="PS01180"/>
    </source>
</evidence>
<dbReference type="InterPro" id="IPR058698">
    <property type="entry name" value="CUB_metazoa"/>
</dbReference>
<evidence type="ECO:0000313" key="5">
    <source>
        <dbReference type="Proteomes" id="UP000747542"/>
    </source>
</evidence>
<accession>A0A8J5N2C4</accession>
<protein>
    <recommendedName>
        <fullName evidence="3">CUB domain-containing protein</fullName>
    </recommendedName>
</protein>
<name>A0A8J5N2C4_HOMAM</name>
<feature type="disulfide bond" evidence="2">
    <location>
        <begin position="177"/>
        <end position="194"/>
    </location>
</feature>
<dbReference type="Pfam" id="PF26080">
    <property type="entry name" value="CUB_animal"/>
    <property type="match status" value="1"/>
</dbReference>
<organism evidence="4 5">
    <name type="scientific">Homarus americanus</name>
    <name type="common">American lobster</name>
    <dbReference type="NCBI Taxonomy" id="6706"/>
    <lineage>
        <taxon>Eukaryota</taxon>
        <taxon>Metazoa</taxon>
        <taxon>Ecdysozoa</taxon>
        <taxon>Arthropoda</taxon>
        <taxon>Crustacea</taxon>
        <taxon>Multicrustacea</taxon>
        <taxon>Malacostraca</taxon>
        <taxon>Eumalacostraca</taxon>
        <taxon>Eucarida</taxon>
        <taxon>Decapoda</taxon>
        <taxon>Pleocyemata</taxon>
        <taxon>Astacidea</taxon>
        <taxon>Nephropoidea</taxon>
        <taxon>Nephropidae</taxon>
        <taxon>Homarus</taxon>
    </lineage>
</organism>
<reference evidence="4" key="1">
    <citation type="journal article" date="2021" name="Sci. Adv.">
        <title>The American lobster genome reveals insights on longevity, neural, and immune adaptations.</title>
        <authorList>
            <person name="Polinski J.M."/>
            <person name="Zimin A.V."/>
            <person name="Clark K.F."/>
            <person name="Kohn A.B."/>
            <person name="Sadowski N."/>
            <person name="Timp W."/>
            <person name="Ptitsyn A."/>
            <person name="Khanna P."/>
            <person name="Romanova D.Y."/>
            <person name="Williams P."/>
            <person name="Greenwood S.J."/>
            <person name="Moroz L.L."/>
            <person name="Walt D.R."/>
            <person name="Bodnar A.G."/>
        </authorList>
    </citation>
    <scope>NUCLEOTIDE SEQUENCE</scope>
    <source>
        <strain evidence="4">GMGI-L3</strain>
    </source>
</reference>
<evidence type="ECO:0000256" key="2">
    <source>
        <dbReference type="PROSITE-ProRule" id="PRU00059"/>
    </source>
</evidence>
<dbReference type="Gene3D" id="2.60.120.290">
    <property type="entry name" value="Spermadhesin, CUB domain"/>
    <property type="match status" value="1"/>
</dbReference>
<dbReference type="EMBL" id="JAHLQT010011632">
    <property type="protein sequence ID" value="KAG7171863.1"/>
    <property type="molecule type" value="Genomic_DNA"/>
</dbReference>
<proteinExistence type="predicted"/>
<feature type="domain" description="CUB" evidence="3">
    <location>
        <begin position="89"/>
        <end position="236"/>
    </location>
</feature>
<dbReference type="SUPFAM" id="SSF49854">
    <property type="entry name" value="Spermadhesin, CUB domain"/>
    <property type="match status" value="1"/>
</dbReference>
<evidence type="ECO:0000313" key="4">
    <source>
        <dbReference type="EMBL" id="KAG7171863.1"/>
    </source>
</evidence>
<gene>
    <name evidence="4" type="ORF">Hamer_G000790</name>
</gene>
<sequence length="386" mass="42495">MAQCSDSRDSQSPFVLNHEMPTTTIQHCEWLVYHKVPIFTVVRFVNGPCTLGDRSGTCYSEGECSRLGGTELGPCAKGFGVCCYKEITCGGMSSTNYTYLVSPNYPSTYSDASTCTMSITRMVDTCQLRLDFEGFESFPPDQFGELELCGSEVKQVDMSSTGKCEVQQVHMSSTGKCNEDQFTVTGERKFVYLCGTAPSNWHFYLDVKGQVNPTVFNFVTSAVSYNRRFKIKVSMIECAQRVPGGCGQYFTGNSGVIQSFNYGGFYLYGVDYGICFRKEKNKCTTTLTLGGPSFVRCPGDLYRLPVGERGNPIANPLGVQALYCQLDTALALFASLATIQSPLTTVSNGPLVIWHKTTDDSFANYYSNGNCPTCSGFYQNFNHNAC</sequence>